<dbReference type="Gene3D" id="3.60.40.10">
    <property type="entry name" value="PPM-type phosphatase domain"/>
    <property type="match status" value="1"/>
</dbReference>
<name>A0ABT6LVW2_9ACTN</name>
<reference evidence="3 4" key="1">
    <citation type="submission" date="2023-04" db="EMBL/GenBank/DDBJ databases">
        <title>Forest soil microbial communities from Buena Vista Peninsula, Colon Province, Panama.</title>
        <authorList>
            <person name="Bouskill N."/>
        </authorList>
    </citation>
    <scope>NUCLEOTIDE SEQUENCE [LARGE SCALE GENOMIC DNA]</scope>
    <source>
        <strain evidence="3 4">GGS1</strain>
    </source>
</reference>
<accession>A0ABT6LVW2</accession>
<keyword evidence="4" id="KW-1185">Reference proteome</keyword>
<protein>
    <submittedName>
        <fullName evidence="3">Serine phosphatase RsbU (Regulator of sigma subunit)</fullName>
    </submittedName>
</protein>
<gene>
    <name evidence="3" type="ORF">M2283_007732</name>
</gene>
<proteinExistence type="predicted"/>
<comment type="caution">
    <text evidence="3">The sequence shown here is derived from an EMBL/GenBank/DDBJ whole genome shotgun (WGS) entry which is preliminary data.</text>
</comment>
<dbReference type="Gene3D" id="3.30.450.40">
    <property type="match status" value="1"/>
</dbReference>
<dbReference type="Proteomes" id="UP001160499">
    <property type="component" value="Unassembled WGS sequence"/>
</dbReference>
<dbReference type="SMART" id="SM00331">
    <property type="entry name" value="PP2C_SIG"/>
    <property type="match status" value="1"/>
</dbReference>
<dbReference type="PANTHER" id="PTHR43156">
    <property type="entry name" value="STAGE II SPORULATION PROTEIN E-RELATED"/>
    <property type="match status" value="1"/>
</dbReference>
<dbReference type="InterPro" id="IPR029016">
    <property type="entry name" value="GAF-like_dom_sf"/>
</dbReference>
<dbReference type="PANTHER" id="PTHR43156:SF2">
    <property type="entry name" value="STAGE II SPORULATION PROTEIN E"/>
    <property type="match status" value="1"/>
</dbReference>
<dbReference type="SUPFAM" id="SSF81606">
    <property type="entry name" value="PP2C-like"/>
    <property type="match status" value="1"/>
</dbReference>
<evidence type="ECO:0000259" key="2">
    <source>
        <dbReference type="SMART" id="SM00331"/>
    </source>
</evidence>
<organism evidence="3 4">
    <name type="scientific">Streptomyces pseudovenezuelae</name>
    <dbReference type="NCBI Taxonomy" id="67350"/>
    <lineage>
        <taxon>Bacteria</taxon>
        <taxon>Bacillati</taxon>
        <taxon>Actinomycetota</taxon>
        <taxon>Actinomycetes</taxon>
        <taxon>Kitasatosporales</taxon>
        <taxon>Streptomycetaceae</taxon>
        <taxon>Streptomyces</taxon>
        <taxon>Streptomyces aurantiacus group</taxon>
    </lineage>
</organism>
<dbReference type="Pfam" id="PF07228">
    <property type="entry name" value="SpoIIE"/>
    <property type="match status" value="1"/>
</dbReference>
<dbReference type="InterPro" id="IPR052016">
    <property type="entry name" value="Bact_Sigma-Reg"/>
</dbReference>
<feature type="domain" description="PPM-type phosphatase" evidence="2">
    <location>
        <begin position="203"/>
        <end position="415"/>
    </location>
</feature>
<dbReference type="SUPFAM" id="SSF55781">
    <property type="entry name" value="GAF domain-like"/>
    <property type="match status" value="1"/>
</dbReference>
<evidence type="ECO:0000313" key="4">
    <source>
        <dbReference type="Proteomes" id="UP001160499"/>
    </source>
</evidence>
<sequence length="420" mass="45402">MALDGDRMAGPAAGAADRFALAQRAVGMIGTTLDERRTASECAGFLVGELCDAAAVDLFPDEFTEPFADKPTWEEDRRADRGTLRAVASAGRRALLDNLQHVPRGDILVRALDAGRPITASFTPDDQEPVAALSVPLLAWERVYGALLAVRTGPPFDDDEAAAIHYTARLTAAHLHHAAEHRRLRDTAFNLQEVLLAEPSRPHPNLDMATRYLPTGSNAVVGGDWFETVRLHYGRTLLVIGDVMGHGLDAAVDMNAYRSMLRYVASTDLPPHRILRQMDTAMSKDGNRRPATCLLALVDPARGTAAFATAGHLPPAVFHRDGTGELITLPVGPPLGTGLADYETTTLALAPDDTLVMFTDGLVERRGEDIDASLSRLAHLRLRPDQDVNAVLDEILTHLDAQQADDDVAVITARLHPRPS</sequence>
<keyword evidence="1" id="KW-0378">Hydrolase</keyword>
<evidence type="ECO:0000313" key="3">
    <source>
        <dbReference type="EMBL" id="MDH6220392.1"/>
    </source>
</evidence>
<dbReference type="InterPro" id="IPR036457">
    <property type="entry name" value="PPM-type-like_dom_sf"/>
</dbReference>
<dbReference type="InterPro" id="IPR001932">
    <property type="entry name" value="PPM-type_phosphatase-like_dom"/>
</dbReference>
<evidence type="ECO:0000256" key="1">
    <source>
        <dbReference type="ARBA" id="ARBA00022801"/>
    </source>
</evidence>
<dbReference type="EMBL" id="JARXVH010000016">
    <property type="protein sequence ID" value="MDH6220392.1"/>
    <property type="molecule type" value="Genomic_DNA"/>
</dbReference>